<organism evidence="2">
    <name type="scientific">marine sediment metagenome</name>
    <dbReference type="NCBI Taxonomy" id="412755"/>
    <lineage>
        <taxon>unclassified sequences</taxon>
        <taxon>metagenomes</taxon>
        <taxon>ecological metagenomes</taxon>
    </lineage>
</organism>
<dbReference type="AlphaFoldDB" id="X1CBU3"/>
<dbReference type="Gene3D" id="3.30.70.920">
    <property type="match status" value="1"/>
</dbReference>
<accession>X1CBU3</accession>
<dbReference type="EMBL" id="BART01023265">
    <property type="protein sequence ID" value="GAH04977.1"/>
    <property type="molecule type" value="Genomic_DNA"/>
</dbReference>
<evidence type="ECO:0000259" key="1">
    <source>
        <dbReference type="Pfam" id="PF01037"/>
    </source>
</evidence>
<comment type="caution">
    <text evidence="2">The sequence shown here is derived from an EMBL/GenBank/DDBJ whole genome shotgun (WGS) entry which is preliminary data.</text>
</comment>
<gene>
    <name evidence="2" type="ORF">S01H4_42381</name>
</gene>
<dbReference type="Pfam" id="PF01037">
    <property type="entry name" value="AsnC_trans_reg"/>
    <property type="match status" value="1"/>
</dbReference>
<name>X1CBU3_9ZZZZ</name>
<dbReference type="SUPFAM" id="SSF54909">
    <property type="entry name" value="Dimeric alpha+beta barrel"/>
    <property type="match status" value="1"/>
</dbReference>
<dbReference type="InterPro" id="IPR019887">
    <property type="entry name" value="Tscrpt_reg_AsnC/Lrp_C"/>
</dbReference>
<sequence>MEKAYVLLVVEIESEKEVFDSFKEIPEVKEAYQIYAIYDIIIRVEAETMKKLKALINRIRDIEKVRSMLTLVCV</sequence>
<evidence type="ECO:0000313" key="2">
    <source>
        <dbReference type="EMBL" id="GAH04977.1"/>
    </source>
</evidence>
<dbReference type="InterPro" id="IPR011008">
    <property type="entry name" value="Dimeric_a/b-barrel"/>
</dbReference>
<feature type="domain" description="Transcription regulator AsnC/Lrp ligand binding" evidence="1">
    <location>
        <begin position="14"/>
        <end position="73"/>
    </location>
</feature>
<reference evidence="2" key="1">
    <citation type="journal article" date="2014" name="Front. Microbiol.">
        <title>High frequency of phylogenetically diverse reductive dehalogenase-homologous genes in deep subseafloor sedimentary metagenomes.</title>
        <authorList>
            <person name="Kawai M."/>
            <person name="Futagami T."/>
            <person name="Toyoda A."/>
            <person name="Takaki Y."/>
            <person name="Nishi S."/>
            <person name="Hori S."/>
            <person name="Arai W."/>
            <person name="Tsubouchi T."/>
            <person name="Morono Y."/>
            <person name="Uchiyama I."/>
            <person name="Ito T."/>
            <person name="Fujiyama A."/>
            <person name="Inagaki F."/>
            <person name="Takami H."/>
        </authorList>
    </citation>
    <scope>NUCLEOTIDE SEQUENCE</scope>
    <source>
        <strain evidence="2">Expedition CK06-06</strain>
    </source>
</reference>
<proteinExistence type="predicted"/>
<protein>
    <recommendedName>
        <fullName evidence="1">Transcription regulator AsnC/Lrp ligand binding domain-containing protein</fullName>
    </recommendedName>
</protein>